<keyword evidence="2" id="KW-0378">Hydrolase</keyword>
<dbReference type="PRINTS" id="PR00111">
    <property type="entry name" value="ABHYDROLASE"/>
</dbReference>
<dbReference type="OrthoDB" id="3249793at2"/>
<reference evidence="2 3" key="1">
    <citation type="submission" date="2016-07" db="EMBL/GenBank/DDBJ databases">
        <title>Draft genome sequence of Prauserella sp. YIM 121212, isolated from alkaline soil.</title>
        <authorList>
            <person name="Ruckert C."/>
            <person name="Albersmeier A."/>
            <person name="Jiang C.-L."/>
            <person name="Jiang Y."/>
            <person name="Kalinowski J."/>
            <person name="Schneider O."/>
            <person name="Winkler A."/>
            <person name="Zotchev S.B."/>
        </authorList>
    </citation>
    <scope>NUCLEOTIDE SEQUENCE [LARGE SCALE GENOMIC DNA]</scope>
    <source>
        <strain evidence="2 3">YIM 121212</strain>
    </source>
</reference>
<dbReference type="EMBL" id="MASU01000019">
    <property type="protein sequence ID" value="PXY18760.1"/>
    <property type="molecule type" value="Genomic_DNA"/>
</dbReference>
<dbReference type="GO" id="GO:0016020">
    <property type="term" value="C:membrane"/>
    <property type="evidence" value="ECO:0007669"/>
    <property type="project" value="TreeGrafter"/>
</dbReference>
<gene>
    <name evidence="2" type="ORF">BA062_34730</name>
</gene>
<protein>
    <submittedName>
        <fullName evidence="2">Alpha/beta hydrolase</fullName>
    </submittedName>
</protein>
<dbReference type="InterPro" id="IPR050266">
    <property type="entry name" value="AB_hydrolase_sf"/>
</dbReference>
<comment type="caution">
    <text evidence="2">The sequence shown here is derived from an EMBL/GenBank/DDBJ whole genome shotgun (WGS) entry which is preliminary data.</text>
</comment>
<dbReference type="GO" id="GO:0016787">
    <property type="term" value="F:hydrolase activity"/>
    <property type="evidence" value="ECO:0007669"/>
    <property type="project" value="UniProtKB-KW"/>
</dbReference>
<evidence type="ECO:0000313" key="3">
    <source>
        <dbReference type="Proteomes" id="UP000247892"/>
    </source>
</evidence>
<name>A0A318LE76_9PSEU</name>
<dbReference type="PANTHER" id="PTHR43798">
    <property type="entry name" value="MONOACYLGLYCEROL LIPASE"/>
    <property type="match status" value="1"/>
</dbReference>
<evidence type="ECO:0000259" key="1">
    <source>
        <dbReference type="Pfam" id="PF12697"/>
    </source>
</evidence>
<dbReference type="InterPro" id="IPR000073">
    <property type="entry name" value="AB_hydrolase_1"/>
</dbReference>
<dbReference type="Proteomes" id="UP000247892">
    <property type="component" value="Unassembled WGS sequence"/>
</dbReference>
<keyword evidence="3" id="KW-1185">Reference proteome</keyword>
<dbReference type="AlphaFoldDB" id="A0A318LE76"/>
<accession>A0A318LE76</accession>
<dbReference type="Gene3D" id="3.40.50.1820">
    <property type="entry name" value="alpha/beta hydrolase"/>
    <property type="match status" value="1"/>
</dbReference>
<evidence type="ECO:0000313" key="2">
    <source>
        <dbReference type="EMBL" id="PXY18760.1"/>
    </source>
</evidence>
<dbReference type="SUPFAM" id="SSF53474">
    <property type="entry name" value="alpha/beta-Hydrolases"/>
    <property type="match status" value="1"/>
</dbReference>
<dbReference type="Pfam" id="PF12697">
    <property type="entry name" value="Abhydrolase_6"/>
    <property type="match status" value="1"/>
</dbReference>
<dbReference type="InterPro" id="IPR029058">
    <property type="entry name" value="AB_hydrolase_fold"/>
</dbReference>
<organism evidence="2 3">
    <name type="scientific">Prauserella flavalba</name>
    <dbReference type="NCBI Taxonomy" id="1477506"/>
    <lineage>
        <taxon>Bacteria</taxon>
        <taxon>Bacillati</taxon>
        <taxon>Actinomycetota</taxon>
        <taxon>Actinomycetes</taxon>
        <taxon>Pseudonocardiales</taxon>
        <taxon>Pseudonocardiaceae</taxon>
        <taxon>Prauserella</taxon>
    </lineage>
</organism>
<dbReference type="PANTHER" id="PTHR43798:SF33">
    <property type="entry name" value="HYDROLASE, PUTATIVE (AFU_ORTHOLOGUE AFUA_2G14860)-RELATED"/>
    <property type="match status" value="1"/>
</dbReference>
<sequence>MTMALEGFSVDGPAGRLSVLRTTDARHGDPLVLLHPINSAAVVWTDVAARLDRPVVAVDLRGHGGSVAEGPFTVEEGYVPDVLAVLDGLGLDRVHLGGGSLGGTISVALAALYPQRVLSVTTFGSTLGTGVPAEQIDAMVAELRAKGTAGYFADLVPQVVGSAHRGSARVLQVMAEAVGARSEAVIAEILHGAFGADIRHLAGKVAATGIPVVAVAGTEDVTCPPAMSRELAETTGGTATTLAGVGHLPMLEEPDRVAEILRGNIATVTGAAS</sequence>
<proteinExistence type="predicted"/>
<feature type="domain" description="AB hydrolase-1" evidence="1">
    <location>
        <begin position="31"/>
        <end position="259"/>
    </location>
</feature>